<organism evidence="2 3">
    <name type="scientific">Colocasia esculenta</name>
    <name type="common">Wild taro</name>
    <name type="synonym">Arum esculentum</name>
    <dbReference type="NCBI Taxonomy" id="4460"/>
    <lineage>
        <taxon>Eukaryota</taxon>
        <taxon>Viridiplantae</taxon>
        <taxon>Streptophyta</taxon>
        <taxon>Embryophyta</taxon>
        <taxon>Tracheophyta</taxon>
        <taxon>Spermatophyta</taxon>
        <taxon>Magnoliopsida</taxon>
        <taxon>Liliopsida</taxon>
        <taxon>Araceae</taxon>
        <taxon>Aroideae</taxon>
        <taxon>Colocasieae</taxon>
        <taxon>Colocasia</taxon>
    </lineage>
</organism>
<feature type="compositionally biased region" description="Gly residues" evidence="1">
    <location>
        <begin position="80"/>
        <end position="91"/>
    </location>
</feature>
<dbReference type="PANTHER" id="PTHR33730:SF16">
    <property type="entry name" value="OS01G0174100 PROTEIN"/>
    <property type="match status" value="1"/>
</dbReference>
<dbReference type="InterPro" id="IPR031421">
    <property type="entry name" value="DUF4666"/>
</dbReference>
<proteinExistence type="predicted"/>
<dbReference type="OrthoDB" id="689003at2759"/>
<name>A0A843WNE5_COLES</name>
<dbReference type="Proteomes" id="UP000652761">
    <property type="component" value="Unassembled WGS sequence"/>
</dbReference>
<protein>
    <submittedName>
        <fullName evidence="2">Uncharacterized protein</fullName>
    </submittedName>
</protein>
<feature type="compositionally biased region" description="Polar residues" evidence="1">
    <location>
        <begin position="57"/>
        <end position="75"/>
    </location>
</feature>
<evidence type="ECO:0000313" key="3">
    <source>
        <dbReference type="Proteomes" id="UP000652761"/>
    </source>
</evidence>
<evidence type="ECO:0000256" key="1">
    <source>
        <dbReference type="SAM" id="MobiDB-lite"/>
    </source>
</evidence>
<reference evidence="2" key="1">
    <citation type="submission" date="2017-07" db="EMBL/GenBank/DDBJ databases">
        <title>Taro Niue Genome Assembly and Annotation.</title>
        <authorList>
            <person name="Atibalentja N."/>
            <person name="Keating K."/>
            <person name="Fields C.J."/>
        </authorList>
    </citation>
    <scope>NUCLEOTIDE SEQUENCE</scope>
    <source>
        <strain evidence="2">Niue_2</strain>
        <tissue evidence="2">Leaf</tissue>
    </source>
</reference>
<evidence type="ECO:0000313" key="2">
    <source>
        <dbReference type="EMBL" id="MQM09347.1"/>
    </source>
</evidence>
<dbReference type="PANTHER" id="PTHR33730">
    <property type="entry name" value="OS05G0542732 PROTEIN-RELATED"/>
    <property type="match status" value="1"/>
</dbReference>
<sequence>MAAPVLQRSVDTFRRSGSSGLVWEDRYFLAEDLSGLPKIRKEGRAEQLMRELRPSHSVGTTIGQMDRSSSRTPINNIHIGGSGGSGGGSGGHLYRSSTVSGRASNNPTSLKLPVCGFFGILGNAGTVSGTRKASSKPGRG</sequence>
<dbReference type="Pfam" id="PF15697">
    <property type="entry name" value="DUF4666"/>
    <property type="match status" value="1"/>
</dbReference>
<accession>A0A843WNE5</accession>
<feature type="compositionally biased region" description="Polar residues" evidence="1">
    <location>
        <begin position="95"/>
        <end position="106"/>
    </location>
</feature>
<keyword evidence="3" id="KW-1185">Reference proteome</keyword>
<gene>
    <name evidence="2" type="ORF">Taro_042215</name>
</gene>
<dbReference type="EMBL" id="NMUH01004352">
    <property type="protein sequence ID" value="MQM09347.1"/>
    <property type="molecule type" value="Genomic_DNA"/>
</dbReference>
<comment type="caution">
    <text evidence="2">The sequence shown here is derived from an EMBL/GenBank/DDBJ whole genome shotgun (WGS) entry which is preliminary data.</text>
</comment>
<dbReference type="AlphaFoldDB" id="A0A843WNE5"/>
<feature type="region of interest" description="Disordered" evidence="1">
    <location>
        <begin position="53"/>
        <end position="106"/>
    </location>
</feature>